<evidence type="ECO:0000256" key="2">
    <source>
        <dbReference type="ARBA" id="ARBA00022692"/>
    </source>
</evidence>
<dbReference type="GO" id="GO:0005886">
    <property type="term" value="C:plasma membrane"/>
    <property type="evidence" value="ECO:0007669"/>
    <property type="project" value="UniProtKB-SubCell"/>
</dbReference>
<feature type="transmembrane region" description="Helical" evidence="5">
    <location>
        <begin position="37"/>
        <end position="63"/>
    </location>
</feature>
<feature type="transmembrane region" description="Helical" evidence="5">
    <location>
        <begin position="292"/>
        <end position="316"/>
    </location>
</feature>
<sequence length="371" mass="39988">MQDSGGPTVGTQTSDADAGRRGAAPCRGSRRKVLRPLVTLVARALARMVAMLWLIASVTFLAIRALPGNPVDVWMQEMQGTGLTGDQARDQAARLLKIDVDESLVSQYVGYMRNLLRGDLGDSIILSPGTPVMEMLGVRLAWTLFSVSPALIVGFLIGLYLGSRAAYRRGTWLDRLITNGSALTDSMPPVLIGILLVFYVGVVWELVPIQSLRGAYSSGVQPGFTLDFALSALAHVIMPSMVYVLASVGGWTLMMRGSALGVLKDDYVAQARARGLSERTIRVSFVQRNARLPLVTGFAISMGFVVSGSVLVEEIFVYPGVGQLLADALALRDYTVMQGVVLATTVTVLIATAIADTLYGWLDPRTRTEYE</sequence>
<feature type="region of interest" description="Disordered" evidence="6">
    <location>
        <begin position="1"/>
        <end position="27"/>
    </location>
</feature>
<organism evidence="8 9">
    <name type="scientific">Phytoactinopolyspora mesophila</name>
    <dbReference type="NCBI Taxonomy" id="2650750"/>
    <lineage>
        <taxon>Bacteria</taxon>
        <taxon>Bacillati</taxon>
        <taxon>Actinomycetota</taxon>
        <taxon>Actinomycetes</taxon>
        <taxon>Jiangellales</taxon>
        <taxon>Jiangellaceae</taxon>
        <taxon>Phytoactinopolyspora</taxon>
    </lineage>
</organism>
<evidence type="ECO:0000256" key="3">
    <source>
        <dbReference type="ARBA" id="ARBA00022989"/>
    </source>
</evidence>
<proteinExistence type="inferred from homology"/>
<reference evidence="8 9" key="1">
    <citation type="submission" date="2019-11" db="EMBL/GenBank/DDBJ databases">
        <authorList>
            <person name="Li X.-J."/>
            <person name="Feng X.-M."/>
        </authorList>
    </citation>
    <scope>NUCLEOTIDE SEQUENCE [LARGE SCALE GENOMIC DNA]</scope>
    <source>
        <strain evidence="8 9">XMNu-373</strain>
    </source>
</reference>
<keyword evidence="3 5" id="KW-1133">Transmembrane helix</keyword>
<dbReference type="CDD" id="cd06261">
    <property type="entry name" value="TM_PBP2"/>
    <property type="match status" value="1"/>
</dbReference>
<comment type="subcellular location">
    <subcellularLocation>
        <location evidence="5">Cell membrane</location>
        <topology evidence="5">Multi-pass membrane protein</topology>
    </subcellularLocation>
    <subcellularLocation>
        <location evidence="1">Membrane</location>
        <topology evidence="1">Multi-pass membrane protein</topology>
    </subcellularLocation>
</comment>
<comment type="caution">
    <text evidence="8">The sequence shown here is derived from an EMBL/GenBank/DDBJ whole genome shotgun (WGS) entry which is preliminary data.</text>
</comment>
<dbReference type="Pfam" id="PF00528">
    <property type="entry name" value="BPD_transp_1"/>
    <property type="match status" value="1"/>
</dbReference>
<evidence type="ECO:0000256" key="5">
    <source>
        <dbReference type="RuleBase" id="RU363032"/>
    </source>
</evidence>
<keyword evidence="9" id="KW-1185">Reference proteome</keyword>
<dbReference type="InterPro" id="IPR035906">
    <property type="entry name" value="MetI-like_sf"/>
</dbReference>
<evidence type="ECO:0000256" key="1">
    <source>
        <dbReference type="ARBA" id="ARBA00004141"/>
    </source>
</evidence>
<name>A0A7K3M994_9ACTN</name>
<dbReference type="EMBL" id="WLZY01000007">
    <property type="protein sequence ID" value="NDL59522.1"/>
    <property type="molecule type" value="Genomic_DNA"/>
</dbReference>
<accession>A0A7K3M994</accession>
<dbReference type="PANTHER" id="PTHR43376:SF1">
    <property type="entry name" value="OLIGOPEPTIDE TRANSPORT SYSTEM PERMEASE PROTEIN"/>
    <property type="match status" value="1"/>
</dbReference>
<evidence type="ECO:0000313" key="8">
    <source>
        <dbReference type="EMBL" id="NDL59522.1"/>
    </source>
</evidence>
<evidence type="ECO:0000313" key="9">
    <source>
        <dbReference type="Proteomes" id="UP000460435"/>
    </source>
</evidence>
<feature type="transmembrane region" description="Helical" evidence="5">
    <location>
        <begin position="224"/>
        <end position="246"/>
    </location>
</feature>
<dbReference type="AlphaFoldDB" id="A0A7K3M994"/>
<feature type="compositionally biased region" description="Polar residues" evidence="6">
    <location>
        <begin position="1"/>
        <end position="15"/>
    </location>
</feature>
<feature type="transmembrane region" description="Helical" evidence="5">
    <location>
        <begin position="140"/>
        <end position="161"/>
    </location>
</feature>
<dbReference type="InterPro" id="IPR000515">
    <property type="entry name" value="MetI-like"/>
</dbReference>
<evidence type="ECO:0000256" key="4">
    <source>
        <dbReference type="ARBA" id="ARBA00023136"/>
    </source>
</evidence>
<gene>
    <name evidence="8" type="ORF">F7O44_20850</name>
</gene>
<dbReference type="Gene3D" id="1.10.3720.10">
    <property type="entry name" value="MetI-like"/>
    <property type="match status" value="1"/>
</dbReference>
<keyword evidence="2 5" id="KW-0812">Transmembrane</keyword>
<feature type="transmembrane region" description="Helical" evidence="5">
    <location>
        <begin position="336"/>
        <end position="362"/>
    </location>
</feature>
<dbReference type="Proteomes" id="UP000460435">
    <property type="component" value="Unassembled WGS sequence"/>
</dbReference>
<dbReference type="SUPFAM" id="SSF161098">
    <property type="entry name" value="MetI-like"/>
    <property type="match status" value="1"/>
</dbReference>
<comment type="similarity">
    <text evidence="5">Belongs to the binding-protein-dependent transport system permease family.</text>
</comment>
<feature type="transmembrane region" description="Helical" evidence="5">
    <location>
        <begin position="182"/>
        <end position="204"/>
    </location>
</feature>
<dbReference type="GO" id="GO:0055085">
    <property type="term" value="P:transmembrane transport"/>
    <property type="evidence" value="ECO:0007669"/>
    <property type="project" value="InterPro"/>
</dbReference>
<feature type="domain" description="ABC transmembrane type-1" evidence="7">
    <location>
        <begin position="140"/>
        <end position="359"/>
    </location>
</feature>
<protein>
    <submittedName>
        <fullName evidence="8">ABC transporter permease subunit</fullName>
    </submittedName>
</protein>
<evidence type="ECO:0000256" key="6">
    <source>
        <dbReference type="SAM" id="MobiDB-lite"/>
    </source>
</evidence>
<keyword evidence="4 5" id="KW-0472">Membrane</keyword>
<dbReference type="PROSITE" id="PS50928">
    <property type="entry name" value="ABC_TM1"/>
    <property type="match status" value="1"/>
</dbReference>
<keyword evidence="5" id="KW-0813">Transport</keyword>
<dbReference type="PANTHER" id="PTHR43376">
    <property type="entry name" value="OLIGOPEPTIDE TRANSPORT SYSTEM PERMEASE PROTEIN"/>
    <property type="match status" value="1"/>
</dbReference>
<evidence type="ECO:0000259" key="7">
    <source>
        <dbReference type="PROSITE" id="PS50928"/>
    </source>
</evidence>